<reference evidence="1" key="1">
    <citation type="submission" date="2009-10" db="EMBL/GenBank/DDBJ databases">
        <title>Diversity of trophic interactions inside an arsenic-rich microbial ecosystem.</title>
        <authorList>
            <person name="Bertin P.N."/>
            <person name="Heinrich-Salmeron A."/>
            <person name="Pelletier E."/>
            <person name="Goulhen-Chollet F."/>
            <person name="Arsene-Ploetze F."/>
            <person name="Gallien S."/>
            <person name="Calteau A."/>
            <person name="Vallenet D."/>
            <person name="Casiot C."/>
            <person name="Chane-Woon-Ming B."/>
            <person name="Giloteaux L."/>
            <person name="Barakat M."/>
            <person name="Bonnefoy V."/>
            <person name="Bruneel O."/>
            <person name="Chandler M."/>
            <person name="Cleiss J."/>
            <person name="Duran R."/>
            <person name="Elbaz-Poulichet F."/>
            <person name="Fonknechten N."/>
            <person name="Lauga B."/>
            <person name="Mornico D."/>
            <person name="Ortet P."/>
            <person name="Schaeffer C."/>
            <person name="Siguier P."/>
            <person name="Alexander Thil Smith A."/>
            <person name="Van Dorsselaer A."/>
            <person name="Weissenbach J."/>
            <person name="Medigue C."/>
            <person name="Le Paslier D."/>
        </authorList>
    </citation>
    <scope>NUCLEOTIDE SEQUENCE</scope>
</reference>
<evidence type="ECO:0000313" key="1">
    <source>
        <dbReference type="EMBL" id="CBI07703.1"/>
    </source>
</evidence>
<sequence length="319" mass="32511">MKKIMILSLLLAVSTLALRADIVVLHDGRSYSGVFAGAPDGKLVFKDNQGIQYTFPIADVQSLVFSNLADHISLRTGHSYRGQLVGITSLKFNGSNGVSYVFPLNDVSSLIFTEDGAPNAGMPSQAGAARSTMMGGARANGARGQAAPTASIIVPSGTQISVRTDVPIDTTKDTAGQLYDATIQNDVTDSMGAVSIPAGTRARLQVIDASKGGIHGQAYALDLASINVNGVNYRVDSSSIGGQEGVGLNKRTALFGGGGLALGSLLGAAFGGGQGAAIGAVAGGLGGLGTQLFTHGKTVKVPAETVLSFQLQQTLVLHP</sequence>
<dbReference type="EMBL" id="CABQ01000123">
    <property type="protein sequence ID" value="CBI07703.1"/>
    <property type="molecule type" value="Genomic_DNA"/>
</dbReference>
<organism evidence="1">
    <name type="scientific">mine drainage metagenome</name>
    <dbReference type="NCBI Taxonomy" id="410659"/>
    <lineage>
        <taxon>unclassified sequences</taxon>
        <taxon>metagenomes</taxon>
        <taxon>ecological metagenomes</taxon>
    </lineage>
</organism>
<dbReference type="AlphaFoldDB" id="E6QKD6"/>
<accession>E6QKD6</accession>
<protein>
    <submittedName>
        <fullName evidence="1">Uncharacterized protein</fullName>
    </submittedName>
</protein>
<proteinExistence type="predicted"/>
<gene>
    <name evidence="1" type="ORF">CARN6_1073</name>
</gene>
<name>E6QKD6_9ZZZZ</name>
<comment type="caution">
    <text evidence="1">The sequence shown here is derived from an EMBL/GenBank/DDBJ whole genome shotgun (WGS) entry which is preliminary data.</text>
</comment>